<dbReference type="EMBL" id="AGWY01000015">
    <property type="protein sequence ID" value="EKS32650.1"/>
    <property type="molecule type" value="Genomic_DNA"/>
</dbReference>
<dbReference type="Gene3D" id="2.40.128.380">
    <property type="entry name" value="T3SS negative regulator GrlR"/>
    <property type="match status" value="1"/>
</dbReference>
<keyword evidence="2" id="KW-1185">Reference proteome</keyword>
<evidence type="ECO:0008006" key="3">
    <source>
        <dbReference type="Google" id="ProtNLM"/>
    </source>
</evidence>
<dbReference type="RefSeq" id="WP_002714497.1">
    <property type="nucleotide sequence ID" value="NZ_KB375281.1"/>
</dbReference>
<comment type="caution">
    <text evidence="1">The sequence shown here is derived from an EMBL/GenBank/DDBJ whole genome shotgun (WGS) entry which is preliminary data.</text>
</comment>
<dbReference type="AlphaFoldDB" id="K8NZ09"/>
<dbReference type="HOGENOM" id="CLU_150486_2_0_5"/>
<dbReference type="PATRIC" id="fig|883079.3.peg.3709"/>
<protein>
    <recommendedName>
        <fullName evidence="3">T3SS negative regulator,GrlR</fullName>
    </recommendedName>
</protein>
<dbReference type="InterPro" id="IPR043019">
    <property type="entry name" value="GrlR_sf"/>
</dbReference>
<name>K8NZ09_9BRAD</name>
<dbReference type="Proteomes" id="UP000001095">
    <property type="component" value="Unassembled WGS sequence"/>
</dbReference>
<gene>
    <name evidence="1" type="ORF">HMPREF9696_03627</name>
</gene>
<accession>K8NZ09</accession>
<organism evidence="1 2">
    <name type="scientific">Afipia clevelandensis ATCC 49720</name>
    <dbReference type="NCBI Taxonomy" id="883079"/>
    <lineage>
        <taxon>Bacteria</taxon>
        <taxon>Pseudomonadati</taxon>
        <taxon>Pseudomonadota</taxon>
        <taxon>Alphaproteobacteria</taxon>
        <taxon>Hyphomicrobiales</taxon>
        <taxon>Nitrobacteraceae</taxon>
        <taxon>Afipia</taxon>
    </lineage>
</organism>
<reference evidence="1 2" key="1">
    <citation type="submission" date="2012-04" db="EMBL/GenBank/DDBJ databases">
        <title>The Genome Sequence of Afipia clevelandensis ATCC 49720.</title>
        <authorList>
            <consortium name="The Broad Institute Genome Sequencing Platform"/>
            <person name="Earl A."/>
            <person name="Ward D."/>
            <person name="Feldgarden M."/>
            <person name="Gevers D."/>
            <person name="Huys G."/>
            <person name="Walker B."/>
            <person name="Young S.K."/>
            <person name="Zeng Q."/>
            <person name="Gargeya S."/>
            <person name="Fitzgerald M."/>
            <person name="Haas B."/>
            <person name="Abouelleil A."/>
            <person name="Alvarado L."/>
            <person name="Arachchi H.M."/>
            <person name="Berlin A."/>
            <person name="Chapman S.B."/>
            <person name="Goldberg J."/>
            <person name="Griggs A."/>
            <person name="Gujja S."/>
            <person name="Hansen M."/>
            <person name="Howarth C."/>
            <person name="Imamovic A."/>
            <person name="Larimer J."/>
            <person name="McCowen C."/>
            <person name="Montmayeur A."/>
            <person name="Murphy C."/>
            <person name="Neiman D."/>
            <person name="Pearson M."/>
            <person name="Priest M."/>
            <person name="Roberts A."/>
            <person name="Saif S."/>
            <person name="Shea T."/>
            <person name="Sisk P."/>
            <person name="Sykes S."/>
            <person name="Wortman J."/>
            <person name="Nusbaum C."/>
            <person name="Birren B."/>
        </authorList>
    </citation>
    <scope>NUCLEOTIDE SEQUENCE [LARGE SCALE GENOMIC DNA]</scope>
    <source>
        <strain evidence="1 2">ATCC 49720</strain>
    </source>
</reference>
<sequence>MPHQANAPTAGGFHATGADTALLQGLYKVEFETPRGKALGVIHAENGKLRGGSSAFAYVGSYTQNGQTVTGTVSSLRHTRDQNLPSVFGHDEVRISFNGTVKGEFAICEGTAAEVPSLAFKAVLTRVAD</sequence>
<evidence type="ECO:0000313" key="1">
    <source>
        <dbReference type="EMBL" id="EKS32650.1"/>
    </source>
</evidence>
<proteinExistence type="predicted"/>
<dbReference type="OrthoDB" id="7856226at2"/>
<evidence type="ECO:0000313" key="2">
    <source>
        <dbReference type="Proteomes" id="UP000001095"/>
    </source>
</evidence>